<evidence type="ECO:0000313" key="2">
    <source>
        <dbReference type="EMBL" id="EJK60155.1"/>
    </source>
</evidence>
<organism evidence="2 3">
    <name type="scientific">Thalassiosira oceanica</name>
    <name type="common">Marine diatom</name>
    <dbReference type="NCBI Taxonomy" id="159749"/>
    <lineage>
        <taxon>Eukaryota</taxon>
        <taxon>Sar</taxon>
        <taxon>Stramenopiles</taxon>
        <taxon>Ochrophyta</taxon>
        <taxon>Bacillariophyta</taxon>
        <taxon>Coscinodiscophyceae</taxon>
        <taxon>Thalassiosirophycidae</taxon>
        <taxon>Thalassiosirales</taxon>
        <taxon>Thalassiosiraceae</taxon>
        <taxon>Thalassiosira</taxon>
    </lineage>
</organism>
<evidence type="ECO:0000313" key="3">
    <source>
        <dbReference type="Proteomes" id="UP000266841"/>
    </source>
</evidence>
<sequence>GGGSPAVAVPSASSAVRCGELFMPPMPTPLTSLLLPFASGFGFGFSILGLWTCSRRLLCPFLKMYCPFQPSIFGIGKLARKLASLEDSLGQKNQPGPGRVVDASVDFELRRQKRGLVQASACAAAGRESSIGDSSLRSHRPHLNNSCSVVRAGQV</sequence>
<dbReference type="AlphaFoldDB" id="K0S4G8"/>
<feature type="transmembrane region" description="Helical" evidence="1">
    <location>
        <begin position="33"/>
        <end position="53"/>
    </location>
</feature>
<evidence type="ECO:0000256" key="1">
    <source>
        <dbReference type="SAM" id="Phobius"/>
    </source>
</evidence>
<comment type="caution">
    <text evidence="2">The sequence shown here is derived from an EMBL/GenBank/DDBJ whole genome shotgun (WGS) entry which is preliminary data.</text>
</comment>
<keyword evidence="1" id="KW-0472">Membrane</keyword>
<accession>K0S4G8</accession>
<keyword evidence="3" id="KW-1185">Reference proteome</keyword>
<feature type="non-terminal residue" evidence="2">
    <location>
        <position position="1"/>
    </location>
</feature>
<reference evidence="2 3" key="1">
    <citation type="journal article" date="2012" name="Genome Biol.">
        <title>Genome and low-iron response of an oceanic diatom adapted to chronic iron limitation.</title>
        <authorList>
            <person name="Lommer M."/>
            <person name="Specht M."/>
            <person name="Roy A.S."/>
            <person name="Kraemer L."/>
            <person name="Andreson R."/>
            <person name="Gutowska M.A."/>
            <person name="Wolf J."/>
            <person name="Bergner S.V."/>
            <person name="Schilhabel M.B."/>
            <person name="Klostermeier U.C."/>
            <person name="Beiko R.G."/>
            <person name="Rosenstiel P."/>
            <person name="Hippler M."/>
            <person name="Laroche J."/>
        </authorList>
    </citation>
    <scope>NUCLEOTIDE SEQUENCE [LARGE SCALE GENOMIC DNA]</scope>
    <source>
        <strain evidence="2 3">CCMP1005</strain>
    </source>
</reference>
<keyword evidence="1" id="KW-0812">Transmembrane</keyword>
<protein>
    <submittedName>
        <fullName evidence="2">Uncharacterized protein</fullName>
    </submittedName>
</protein>
<keyword evidence="1" id="KW-1133">Transmembrane helix</keyword>
<name>K0S4G8_THAOC</name>
<dbReference type="EMBL" id="AGNL01021450">
    <property type="protein sequence ID" value="EJK60155.1"/>
    <property type="molecule type" value="Genomic_DNA"/>
</dbReference>
<gene>
    <name evidence="2" type="ORF">THAOC_19543</name>
</gene>
<dbReference type="Proteomes" id="UP000266841">
    <property type="component" value="Unassembled WGS sequence"/>
</dbReference>
<proteinExistence type="predicted"/>